<sequence length="416" mass="45272">MPMKAAVVKSNSNIEIKNIENPPVGPGDILVKMRACGICGSDVEKVFGKYGQPSMRLGHEPAGIITQVGDAYLKEAVFYKCKDCEFPGYSTEPECHNCGKEDADKVVLKVGDRVFTHHHVACYSDDCHECNHGNETMCKKYYESNLEPCGLADEYIVPEWNVKHGGVLKIPDSMSFEEAAMIEPLACCIRAWNKFTDKKRISENLSRIGTGDFESLLDLDSIAILGVGPTGIMHALLAKMYGFGRIFCVDVNEFRLDFVDSIFGDVAPQGIGDSAPQGTAPRFVTINASGPSPLEILKSETANQGVDVVIVATSSLNALKDAVTFVRKGGTIVMFGVPSKGAIIDLDMSEIYSKGVTIVNSYAASDMDTKDALEKISSKQINVSQLITHKYNLEECQQAFMHAKSGDNAMKIIISN</sequence>
<evidence type="ECO:0000256" key="3">
    <source>
        <dbReference type="ARBA" id="ARBA00023002"/>
    </source>
</evidence>
<dbReference type="GO" id="GO:0051262">
    <property type="term" value="P:protein tetramerization"/>
    <property type="evidence" value="ECO:0007669"/>
    <property type="project" value="UniProtKB-ARBA"/>
</dbReference>
<dbReference type="Gene3D" id="3.90.180.10">
    <property type="entry name" value="Medium-chain alcohol dehydrogenases, catalytic domain"/>
    <property type="match status" value="2"/>
</dbReference>
<name>A0A075HS64_9ARCH</name>
<feature type="domain" description="Enoyl reductase (ER)" evidence="4">
    <location>
        <begin position="9"/>
        <end position="414"/>
    </location>
</feature>
<reference evidence="5" key="1">
    <citation type="journal article" date="2014" name="Genome Biol. Evol.">
        <title>Pangenome evidence for extensive interdomain horizontal transfer affecting lineage core and shell genes in uncultured planktonic thaumarchaeota and euryarchaeota.</title>
        <authorList>
            <person name="Deschamps P."/>
            <person name="Zivanovic Y."/>
            <person name="Moreira D."/>
            <person name="Rodriguez-Valera F."/>
            <person name="Lopez-Garcia P."/>
        </authorList>
    </citation>
    <scope>NUCLEOTIDE SEQUENCE</scope>
</reference>
<dbReference type="EC" id="1.1.1.14" evidence="5"/>
<dbReference type="GO" id="GO:0003939">
    <property type="term" value="F:L-iditol 2-dehydrogenase (NAD+) activity"/>
    <property type="evidence" value="ECO:0007669"/>
    <property type="project" value="UniProtKB-EC"/>
</dbReference>
<proteinExistence type="predicted"/>
<dbReference type="Gene3D" id="3.40.50.720">
    <property type="entry name" value="NAD(P)-binding Rossmann-like Domain"/>
    <property type="match status" value="1"/>
</dbReference>
<dbReference type="SUPFAM" id="SSF51735">
    <property type="entry name" value="NAD(P)-binding Rossmann-fold domains"/>
    <property type="match status" value="1"/>
</dbReference>
<keyword evidence="3 5" id="KW-0560">Oxidoreductase</keyword>
<evidence type="ECO:0000313" key="5">
    <source>
        <dbReference type="EMBL" id="AIF18310.1"/>
    </source>
</evidence>
<protein>
    <submittedName>
        <fullName evidence="5">Alcohol dehydrogenase (GutB)</fullName>
        <ecNumber evidence="5">1.1.1.14</ecNumber>
    </submittedName>
</protein>
<dbReference type="EMBL" id="KF901107">
    <property type="protein sequence ID" value="AIF18310.1"/>
    <property type="molecule type" value="Genomic_DNA"/>
</dbReference>
<keyword evidence="2" id="KW-0862">Zinc</keyword>
<dbReference type="InterPro" id="IPR036291">
    <property type="entry name" value="NAD(P)-bd_dom_sf"/>
</dbReference>
<dbReference type="GO" id="GO:0043168">
    <property type="term" value="F:anion binding"/>
    <property type="evidence" value="ECO:0007669"/>
    <property type="project" value="UniProtKB-ARBA"/>
</dbReference>
<evidence type="ECO:0000256" key="2">
    <source>
        <dbReference type="ARBA" id="ARBA00022833"/>
    </source>
</evidence>
<dbReference type="GO" id="GO:0030554">
    <property type="term" value="F:adenyl nucleotide binding"/>
    <property type="evidence" value="ECO:0007669"/>
    <property type="project" value="UniProtKB-ARBA"/>
</dbReference>
<dbReference type="CDD" id="cd08235">
    <property type="entry name" value="iditol_2_DH_like"/>
    <property type="match status" value="1"/>
</dbReference>
<evidence type="ECO:0000256" key="1">
    <source>
        <dbReference type="ARBA" id="ARBA00022723"/>
    </source>
</evidence>
<evidence type="ECO:0000259" key="4">
    <source>
        <dbReference type="SMART" id="SM00829"/>
    </source>
</evidence>
<dbReference type="SUPFAM" id="SSF50129">
    <property type="entry name" value="GroES-like"/>
    <property type="match status" value="1"/>
</dbReference>
<dbReference type="InterPro" id="IPR020843">
    <property type="entry name" value="ER"/>
</dbReference>
<dbReference type="GO" id="GO:0046872">
    <property type="term" value="F:metal ion binding"/>
    <property type="evidence" value="ECO:0007669"/>
    <property type="project" value="UniProtKB-KW"/>
</dbReference>
<accession>A0A075HS64</accession>
<dbReference type="PANTHER" id="PTHR43401:SF2">
    <property type="entry name" value="L-THREONINE 3-DEHYDROGENASE"/>
    <property type="match status" value="1"/>
</dbReference>
<organism evidence="5">
    <name type="scientific">uncultured marine thaumarchaeote KM3_82_D05</name>
    <dbReference type="NCBI Taxonomy" id="1456304"/>
    <lineage>
        <taxon>Archaea</taxon>
        <taxon>Nitrososphaerota</taxon>
        <taxon>environmental samples</taxon>
    </lineage>
</organism>
<dbReference type="Pfam" id="PF00107">
    <property type="entry name" value="ADH_zinc_N"/>
    <property type="match status" value="1"/>
</dbReference>
<keyword evidence="1" id="KW-0479">Metal-binding</keyword>
<dbReference type="InterPro" id="IPR050129">
    <property type="entry name" value="Zn_alcohol_dh"/>
</dbReference>
<dbReference type="InterPro" id="IPR013154">
    <property type="entry name" value="ADH-like_N"/>
</dbReference>
<dbReference type="Pfam" id="PF08240">
    <property type="entry name" value="ADH_N"/>
    <property type="match status" value="1"/>
</dbReference>
<dbReference type="AlphaFoldDB" id="A0A075HS64"/>
<dbReference type="InterPro" id="IPR013149">
    <property type="entry name" value="ADH-like_C"/>
</dbReference>
<gene>
    <name evidence="5" type="primary">gutB</name>
</gene>
<dbReference type="InterPro" id="IPR011032">
    <property type="entry name" value="GroES-like_sf"/>
</dbReference>
<dbReference type="PANTHER" id="PTHR43401">
    <property type="entry name" value="L-THREONINE 3-DEHYDROGENASE"/>
    <property type="match status" value="1"/>
</dbReference>
<dbReference type="SMART" id="SM00829">
    <property type="entry name" value="PKS_ER"/>
    <property type="match status" value="1"/>
</dbReference>